<dbReference type="InterPro" id="IPR012349">
    <property type="entry name" value="Split_barrel_FMN-bd"/>
</dbReference>
<dbReference type="PANTHER" id="PTHR35802">
    <property type="entry name" value="PROTEASE SYNTHASE AND SPORULATION PROTEIN PAI 2"/>
    <property type="match status" value="1"/>
</dbReference>
<reference evidence="1 2" key="1">
    <citation type="submission" date="2021-04" db="EMBL/GenBank/DDBJ databases">
        <title>Metabacillus sp. strain KIGAM252 whole genome sequence.</title>
        <authorList>
            <person name="Seo M.-J."/>
            <person name="Cho E.-S."/>
            <person name="Hwang C.Y."/>
            <person name="Yoon D.J."/>
        </authorList>
    </citation>
    <scope>NUCLEOTIDE SEQUENCE [LARGE SCALE GENOMIC DNA]</scope>
    <source>
        <strain evidence="1 2">KIGAM252</strain>
    </source>
</reference>
<dbReference type="SUPFAM" id="SSF50475">
    <property type="entry name" value="FMN-binding split barrel"/>
    <property type="match status" value="1"/>
</dbReference>
<dbReference type="Gene3D" id="2.30.110.10">
    <property type="entry name" value="Electron Transport, Fmn-binding Protein, Chain A"/>
    <property type="match status" value="1"/>
</dbReference>
<dbReference type="EMBL" id="JAGVRK010000001">
    <property type="protein sequence ID" value="MBS2968006.1"/>
    <property type="molecule type" value="Genomic_DNA"/>
</dbReference>
<accession>A0ABS5LBA3</accession>
<organism evidence="1 2">
    <name type="scientific">Metabacillus flavus</name>
    <dbReference type="NCBI Taxonomy" id="2823519"/>
    <lineage>
        <taxon>Bacteria</taxon>
        <taxon>Bacillati</taxon>
        <taxon>Bacillota</taxon>
        <taxon>Bacilli</taxon>
        <taxon>Bacillales</taxon>
        <taxon>Bacillaceae</taxon>
        <taxon>Metabacillus</taxon>
    </lineage>
</organism>
<comment type="caution">
    <text evidence="1">The sequence shown here is derived from an EMBL/GenBank/DDBJ whole genome shotgun (WGS) entry which is preliminary data.</text>
</comment>
<dbReference type="InterPro" id="IPR007396">
    <property type="entry name" value="TR_PAI2-type"/>
</dbReference>
<evidence type="ECO:0000313" key="1">
    <source>
        <dbReference type="EMBL" id="MBS2968006.1"/>
    </source>
</evidence>
<dbReference type="Pfam" id="PF04299">
    <property type="entry name" value="FMN_bind_2"/>
    <property type="match status" value="1"/>
</dbReference>
<dbReference type="PANTHER" id="PTHR35802:SF1">
    <property type="entry name" value="PROTEASE SYNTHASE AND SPORULATION PROTEIN PAI 2"/>
    <property type="match status" value="1"/>
</dbReference>
<name>A0ABS5LBA3_9BACI</name>
<dbReference type="PIRSF" id="PIRSF010372">
    <property type="entry name" value="PaiB"/>
    <property type="match status" value="1"/>
</dbReference>
<keyword evidence="2" id="KW-1185">Reference proteome</keyword>
<evidence type="ECO:0000313" key="2">
    <source>
        <dbReference type="Proteomes" id="UP000682403"/>
    </source>
</evidence>
<sequence>MYIPKHFEMNDKEAMYHLMKENSFATVFTQHKGEPFASHLPLTIDETEEMIYGHFARPNPQWEDAENQQVLIVFQGPHCYISPAWYNTDHAVPTWNYTAVHVYGELELLKDKDDVLEVLSQLVRQHEPADSSYQMQDIEPGYIENLSKGIAAFKIRITKMEGKAKLSQNHPPERQARVIEALENLPNENERRVAALMRRNDKG</sequence>
<dbReference type="Proteomes" id="UP000682403">
    <property type="component" value="Unassembled WGS sequence"/>
</dbReference>
<gene>
    <name evidence="1" type="ORF">J9317_04445</name>
</gene>
<dbReference type="RefSeq" id="WP_211556656.1">
    <property type="nucleotide sequence ID" value="NZ_JAGVRK010000001.1"/>
</dbReference>
<proteinExistence type="predicted"/>
<protein>
    <submittedName>
        <fullName evidence="1">FMN-binding negative transcriptional regulator</fullName>
    </submittedName>
</protein>